<comment type="caution">
    <text evidence="5">The sequence shown here is derived from an EMBL/GenBank/DDBJ whole genome shotgun (WGS) entry which is preliminary data.</text>
</comment>
<organism evidence="5 6">
    <name type="scientific">Frankia nepalensis</name>
    <dbReference type="NCBI Taxonomy" id="1836974"/>
    <lineage>
        <taxon>Bacteria</taxon>
        <taxon>Bacillati</taxon>
        <taxon>Actinomycetota</taxon>
        <taxon>Actinomycetes</taxon>
        <taxon>Frankiales</taxon>
        <taxon>Frankiaceae</taxon>
        <taxon>Frankia</taxon>
    </lineage>
</organism>
<keyword evidence="3" id="KW-0812">Transmembrane</keyword>
<name>A0A937RAC5_9ACTN</name>
<proteinExistence type="predicted"/>
<gene>
    <name evidence="5" type="ORF">I7412_05665</name>
</gene>
<dbReference type="EMBL" id="JAEACQ010000145">
    <property type="protein sequence ID" value="MBL7626662.1"/>
    <property type="molecule type" value="Genomic_DNA"/>
</dbReference>
<feature type="compositionally biased region" description="Pro residues" evidence="2">
    <location>
        <begin position="67"/>
        <end position="86"/>
    </location>
</feature>
<feature type="domain" description="FHA" evidence="4">
    <location>
        <begin position="110"/>
        <end position="159"/>
    </location>
</feature>
<dbReference type="InterPro" id="IPR050923">
    <property type="entry name" value="Cell_Proc_Reg/RNA_Proc"/>
</dbReference>
<evidence type="ECO:0000256" key="2">
    <source>
        <dbReference type="SAM" id="MobiDB-lite"/>
    </source>
</evidence>
<feature type="region of interest" description="Disordered" evidence="2">
    <location>
        <begin position="49"/>
        <end position="87"/>
    </location>
</feature>
<dbReference type="InterPro" id="IPR008984">
    <property type="entry name" value="SMAD_FHA_dom_sf"/>
</dbReference>
<keyword evidence="6" id="KW-1185">Reference proteome</keyword>
<evidence type="ECO:0000256" key="1">
    <source>
        <dbReference type="ARBA" id="ARBA00022553"/>
    </source>
</evidence>
<evidence type="ECO:0000256" key="3">
    <source>
        <dbReference type="SAM" id="Phobius"/>
    </source>
</evidence>
<dbReference type="AlphaFoldDB" id="A0A937RAC5"/>
<dbReference type="PROSITE" id="PS50006">
    <property type="entry name" value="FHA_DOMAIN"/>
    <property type="match status" value="1"/>
</dbReference>
<dbReference type="InterPro" id="IPR000253">
    <property type="entry name" value="FHA_dom"/>
</dbReference>
<dbReference type="PANTHER" id="PTHR23308">
    <property type="entry name" value="NUCLEAR INHIBITOR OF PROTEIN PHOSPHATASE-1"/>
    <property type="match status" value="1"/>
</dbReference>
<dbReference type="RefSeq" id="WP_203007301.1">
    <property type="nucleotide sequence ID" value="NZ_JADWYU010000029.1"/>
</dbReference>
<keyword evidence="3" id="KW-0472">Membrane</keyword>
<dbReference type="SUPFAM" id="SSF49879">
    <property type="entry name" value="SMAD/FHA domain"/>
    <property type="match status" value="1"/>
</dbReference>
<keyword evidence="1" id="KW-0597">Phosphoprotein</keyword>
<reference evidence="5" key="1">
    <citation type="submission" date="2020-12" db="EMBL/GenBank/DDBJ databases">
        <title>Genomic characterization of non-nitrogen-fixing Frankia strains.</title>
        <authorList>
            <person name="Carlos-Shanley C."/>
            <person name="Guerra T."/>
            <person name="Hahn D."/>
        </authorList>
    </citation>
    <scope>NUCLEOTIDE SEQUENCE</scope>
    <source>
        <strain evidence="5">CN6</strain>
    </source>
</reference>
<feature type="transmembrane region" description="Helical" evidence="3">
    <location>
        <begin position="12"/>
        <end position="33"/>
    </location>
</feature>
<accession>A0A937RAC5</accession>
<sequence length="182" mass="19466">MDPTQPSELVLLLVKIGYLTLLWAFVLLAVRAVRADLFDPARRRTRRGVAVGAGAQGAGPIPHRPRPAQPRPAAPAPSPPNAPNAYPPSKVVVTKGPLAGTVIPLTGEPITIGRAPDSTLVLDDDFASGRHARLVPHEGRWFVEDLNSTNGTFLEHTKVTTPMPVPLGAPVRIGKTVLELRR</sequence>
<evidence type="ECO:0000313" key="6">
    <source>
        <dbReference type="Proteomes" id="UP000604475"/>
    </source>
</evidence>
<dbReference type="Gene3D" id="2.60.200.20">
    <property type="match status" value="1"/>
</dbReference>
<dbReference type="SMART" id="SM00240">
    <property type="entry name" value="FHA"/>
    <property type="match status" value="1"/>
</dbReference>
<protein>
    <submittedName>
        <fullName evidence="5">FHA domain-containing protein</fullName>
    </submittedName>
</protein>
<evidence type="ECO:0000259" key="4">
    <source>
        <dbReference type="PROSITE" id="PS50006"/>
    </source>
</evidence>
<dbReference type="Proteomes" id="UP000604475">
    <property type="component" value="Unassembled WGS sequence"/>
</dbReference>
<keyword evidence="3" id="KW-1133">Transmembrane helix</keyword>
<feature type="compositionally biased region" description="Low complexity" evidence="2">
    <location>
        <begin position="49"/>
        <end position="61"/>
    </location>
</feature>
<evidence type="ECO:0000313" key="5">
    <source>
        <dbReference type="EMBL" id="MBL7626662.1"/>
    </source>
</evidence>
<dbReference type="Pfam" id="PF00498">
    <property type="entry name" value="FHA"/>
    <property type="match status" value="1"/>
</dbReference>